<dbReference type="EMBL" id="MK071981">
    <property type="protein sequence ID" value="AYV75803.1"/>
    <property type="molecule type" value="Genomic_DNA"/>
</dbReference>
<protein>
    <recommendedName>
        <fullName evidence="3">Transmembrane protein</fullName>
    </recommendedName>
</protein>
<accession>A0A3G4ZQB2</accession>
<name>A0A3G4ZQB2_9VIRU</name>
<gene>
    <name evidence="2" type="ORF">Terrestrivirus3_72</name>
</gene>
<feature type="transmembrane region" description="Helical" evidence="1">
    <location>
        <begin position="60"/>
        <end position="79"/>
    </location>
</feature>
<feature type="transmembrane region" description="Helical" evidence="1">
    <location>
        <begin position="136"/>
        <end position="154"/>
    </location>
</feature>
<keyword evidence="1" id="KW-1133">Transmembrane helix</keyword>
<feature type="transmembrane region" description="Helical" evidence="1">
    <location>
        <begin position="99"/>
        <end position="130"/>
    </location>
</feature>
<keyword evidence="1" id="KW-0812">Transmembrane</keyword>
<feature type="transmembrane region" description="Helical" evidence="1">
    <location>
        <begin position="15"/>
        <end position="31"/>
    </location>
</feature>
<reference evidence="2" key="1">
    <citation type="submission" date="2018-10" db="EMBL/GenBank/DDBJ databases">
        <title>Hidden diversity of soil giant viruses.</title>
        <authorList>
            <person name="Schulz F."/>
            <person name="Alteio L."/>
            <person name="Goudeau D."/>
            <person name="Ryan E.M."/>
            <person name="Malmstrom R.R."/>
            <person name="Blanchard J."/>
            <person name="Woyke T."/>
        </authorList>
    </citation>
    <scope>NUCLEOTIDE SEQUENCE</scope>
    <source>
        <strain evidence="2">TEV1</strain>
    </source>
</reference>
<sequence length="192" mass="22692">MSELDAIVNKLKNRIPMFIVIVYSVTITHIINTPNTTNTINTNNYSFDISENPSTNFNKFYFQIYYGLMCLLCIFWDMWHAMRAYHDKKPDSENMFNCILFCIFSQLITLPLFVMITSISTLGLPLVLLFNMSKNNILLFYGVTIPFVYLLNIIERYYWREIYDDFITLEKDDDISTNSNNDHEQSHEQSHD</sequence>
<evidence type="ECO:0000256" key="1">
    <source>
        <dbReference type="SAM" id="Phobius"/>
    </source>
</evidence>
<evidence type="ECO:0000313" key="2">
    <source>
        <dbReference type="EMBL" id="AYV75803.1"/>
    </source>
</evidence>
<evidence type="ECO:0008006" key="3">
    <source>
        <dbReference type="Google" id="ProtNLM"/>
    </source>
</evidence>
<organism evidence="2">
    <name type="scientific">Terrestrivirus sp</name>
    <dbReference type="NCBI Taxonomy" id="2487775"/>
    <lineage>
        <taxon>Viruses</taxon>
        <taxon>Varidnaviria</taxon>
        <taxon>Bamfordvirae</taxon>
        <taxon>Nucleocytoviricota</taxon>
        <taxon>Megaviricetes</taxon>
        <taxon>Imitervirales</taxon>
        <taxon>Mimiviridae</taxon>
        <taxon>Klosneuvirinae</taxon>
    </lineage>
</organism>
<keyword evidence="1" id="KW-0472">Membrane</keyword>
<proteinExistence type="predicted"/>